<evidence type="ECO:0000313" key="3">
    <source>
        <dbReference type="Proteomes" id="UP000054058"/>
    </source>
</evidence>
<protein>
    <submittedName>
        <fullName evidence="2">Uncharacterized protein</fullName>
    </submittedName>
</protein>
<name>X7E9Z7_9GAMM</name>
<organism evidence="2 3">
    <name type="scientific">Marinomonas ushuaiensis DSM 15871</name>
    <dbReference type="NCBI Taxonomy" id="1122207"/>
    <lineage>
        <taxon>Bacteria</taxon>
        <taxon>Pseudomonadati</taxon>
        <taxon>Pseudomonadota</taxon>
        <taxon>Gammaproteobacteria</taxon>
        <taxon>Oceanospirillales</taxon>
        <taxon>Oceanospirillaceae</taxon>
        <taxon>Marinomonas</taxon>
    </lineage>
</organism>
<dbReference type="AlphaFoldDB" id="X7E9Z7"/>
<evidence type="ECO:0000256" key="1">
    <source>
        <dbReference type="SAM" id="MobiDB-lite"/>
    </source>
</evidence>
<gene>
    <name evidence="2" type="ORF">MUS1_02930</name>
</gene>
<dbReference type="EMBL" id="JAMB01000001">
    <property type="protein sequence ID" value="ETX12700.1"/>
    <property type="molecule type" value="Genomic_DNA"/>
</dbReference>
<keyword evidence="3" id="KW-1185">Reference proteome</keyword>
<evidence type="ECO:0000313" key="2">
    <source>
        <dbReference type="EMBL" id="ETX12700.1"/>
    </source>
</evidence>
<reference evidence="2 3" key="1">
    <citation type="submission" date="2014-01" db="EMBL/GenBank/DDBJ databases">
        <title>Marinomonas ushuaiensis DSM 15871 Genome Sequencing.</title>
        <authorList>
            <person name="Lai Q."/>
            <person name="Shao Z.S."/>
        </authorList>
    </citation>
    <scope>NUCLEOTIDE SEQUENCE [LARGE SCALE GENOMIC DNA]</scope>
    <source>
        <strain evidence="2 3">DSM 15871</strain>
    </source>
</reference>
<feature type="compositionally biased region" description="Basic and acidic residues" evidence="1">
    <location>
        <begin position="1"/>
        <end position="15"/>
    </location>
</feature>
<dbReference type="PATRIC" id="fig|1122207.3.peg.602"/>
<proteinExistence type="predicted"/>
<feature type="region of interest" description="Disordered" evidence="1">
    <location>
        <begin position="1"/>
        <end position="21"/>
    </location>
</feature>
<sequence length="53" mass="6079">MLDSEKTVYPQDEKKLKTRGIGSGEDYEPFIKVHEISSTGEWTSQSLLDSRNF</sequence>
<comment type="caution">
    <text evidence="2">The sequence shown here is derived from an EMBL/GenBank/DDBJ whole genome shotgun (WGS) entry which is preliminary data.</text>
</comment>
<accession>X7E9Z7</accession>
<dbReference type="Proteomes" id="UP000054058">
    <property type="component" value="Unassembled WGS sequence"/>
</dbReference>